<dbReference type="Gene3D" id="3.90.1140.10">
    <property type="entry name" value="Cyclic phosphodiesterase"/>
    <property type="match status" value="1"/>
</dbReference>
<dbReference type="STRING" id="476652.DEAC_c12940"/>
<gene>
    <name evidence="1" type="ORF">DEAC_c12940</name>
</gene>
<dbReference type="PATRIC" id="fig|476652.3.peg.1331"/>
<reference evidence="1 2" key="1">
    <citation type="submission" date="2015-06" db="EMBL/GenBank/DDBJ databases">
        <title>Draft genome of the moderately acidophilic sulfate reducer Candidatus Desulfosporosinus acididurans strain M1.</title>
        <authorList>
            <person name="Poehlein A."/>
            <person name="Petzsch P."/>
            <person name="Johnson B.D."/>
            <person name="Schloemann M."/>
            <person name="Daniel R."/>
            <person name="Muehling M."/>
        </authorList>
    </citation>
    <scope>NUCLEOTIDE SEQUENCE [LARGE SCALE GENOMIC DNA]</scope>
    <source>
        <strain evidence="1 2">M1</strain>
    </source>
</reference>
<name>A0A0J1FUF7_9FIRM</name>
<dbReference type="Proteomes" id="UP000036356">
    <property type="component" value="Unassembled WGS sequence"/>
</dbReference>
<proteinExistence type="predicted"/>
<dbReference type="EMBL" id="LDZY01000004">
    <property type="protein sequence ID" value="KLU66628.1"/>
    <property type="molecule type" value="Genomic_DNA"/>
</dbReference>
<sequence length="256" mass="30071">MEMNYTEYLEYVEMVLAEKAIREYARQMKTLGKFKESTEGLWEPVPYSGYTLITPTYLDDEENVDSYRFLSDIREELFWNIPFPGIVWAPTIALHMTIGRLISGDVFKQRIRDSREDEFLLACHQMFSHMSSTGSLSYEIKGLSVFPQGVIAAIVSPLNEGDYSGLQAVRDYLYDDNNLKQLGVERKRRFQGHISLFYLEEELSGKERRIMADAVSETNRRFFNAPLPFRIKQAEVRKFDNFSEFNRHDHWPVFRL</sequence>
<evidence type="ECO:0008006" key="3">
    <source>
        <dbReference type="Google" id="ProtNLM"/>
    </source>
</evidence>
<organism evidence="1 2">
    <name type="scientific">Desulfosporosinus acididurans</name>
    <dbReference type="NCBI Taxonomy" id="476652"/>
    <lineage>
        <taxon>Bacteria</taxon>
        <taxon>Bacillati</taxon>
        <taxon>Bacillota</taxon>
        <taxon>Clostridia</taxon>
        <taxon>Eubacteriales</taxon>
        <taxon>Desulfitobacteriaceae</taxon>
        <taxon>Desulfosporosinus</taxon>
    </lineage>
</organism>
<protein>
    <recommendedName>
        <fullName evidence="3">DUF1868 domain-containing protein</fullName>
    </recommendedName>
</protein>
<comment type="caution">
    <text evidence="1">The sequence shown here is derived from an EMBL/GenBank/DDBJ whole genome shotgun (WGS) entry which is preliminary data.</text>
</comment>
<dbReference type="AlphaFoldDB" id="A0A0J1FUF7"/>
<dbReference type="SUPFAM" id="SSF55144">
    <property type="entry name" value="LigT-like"/>
    <property type="match status" value="1"/>
</dbReference>
<dbReference type="InterPro" id="IPR009097">
    <property type="entry name" value="Cyclic_Pdiesterase"/>
</dbReference>
<dbReference type="RefSeq" id="WP_047809185.1">
    <property type="nucleotide sequence ID" value="NZ_LDZY01000004.1"/>
</dbReference>
<accession>A0A0J1FUF7</accession>
<evidence type="ECO:0000313" key="2">
    <source>
        <dbReference type="Proteomes" id="UP000036356"/>
    </source>
</evidence>
<keyword evidence="2" id="KW-1185">Reference proteome</keyword>
<evidence type="ECO:0000313" key="1">
    <source>
        <dbReference type="EMBL" id="KLU66628.1"/>
    </source>
</evidence>